<reference evidence="2 3" key="1">
    <citation type="submission" date="2024-10" db="EMBL/GenBank/DDBJ databases">
        <title>Updated reference genomes for cyclostephanoid diatoms.</title>
        <authorList>
            <person name="Roberts W.R."/>
            <person name="Alverson A.J."/>
        </authorList>
    </citation>
    <scope>NUCLEOTIDE SEQUENCE [LARGE SCALE GENOMIC DNA]</scope>
    <source>
        <strain evidence="2 3">AJA010-31</strain>
    </source>
</reference>
<proteinExistence type="predicted"/>
<keyword evidence="3" id="KW-1185">Reference proteome</keyword>
<dbReference type="EMBL" id="JALLPJ020001267">
    <property type="protein sequence ID" value="KAL3772437.1"/>
    <property type="molecule type" value="Genomic_DNA"/>
</dbReference>
<dbReference type="AlphaFoldDB" id="A0ABD3N8W1"/>
<dbReference type="Proteomes" id="UP001530400">
    <property type="component" value="Unassembled WGS sequence"/>
</dbReference>
<evidence type="ECO:0000256" key="1">
    <source>
        <dbReference type="SAM" id="MobiDB-lite"/>
    </source>
</evidence>
<name>A0ABD3N8W1_9STRA</name>
<comment type="caution">
    <text evidence="2">The sequence shown here is derived from an EMBL/GenBank/DDBJ whole genome shotgun (WGS) entry which is preliminary data.</text>
</comment>
<feature type="region of interest" description="Disordered" evidence="1">
    <location>
        <begin position="364"/>
        <end position="385"/>
    </location>
</feature>
<evidence type="ECO:0000313" key="3">
    <source>
        <dbReference type="Proteomes" id="UP001530400"/>
    </source>
</evidence>
<feature type="region of interest" description="Disordered" evidence="1">
    <location>
        <begin position="1"/>
        <end position="49"/>
    </location>
</feature>
<feature type="region of interest" description="Disordered" evidence="1">
    <location>
        <begin position="299"/>
        <end position="321"/>
    </location>
</feature>
<accession>A0ABD3N8W1</accession>
<evidence type="ECO:0000313" key="2">
    <source>
        <dbReference type="EMBL" id="KAL3772437.1"/>
    </source>
</evidence>
<protein>
    <submittedName>
        <fullName evidence="2">Uncharacterized protein</fullName>
    </submittedName>
</protein>
<gene>
    <name evidence="2" type="ORF">ACHAWO_004363</name>
</gene>
<organism evidence="2 3">
    <name type="scientific">Cyclotella atomus</name>
    <dbReference type="NCBI Taxonomy" id="382360"/>
    <lineage>
        <taxon>Eukaryota</taxon>
        <taxon>Sar</taxon>
        <taxon>Stramenopiles</taxon>
        <taxon>Ochrophyta</taxon>
        <taxon>Bacillariophyta</taxon>
        <taxon>Coscinodiscophyceae</taxon>
        <taxon>Thalassiosirophycidae</taxon>
        <taxon>Stephanodiscales</taxon>
        <taxon>Stephanodiscaceae</taxon>
        <taxon>Cyclotella</taxon>
    </lineage>
</organism>
<feature type="compositionally biased region" description="Gly residues" evidence="1">
    <location>
        <begin position="26"/>
        <end position="39"/>
    </location>
</feature>
<sequence>MSEARAGGPPRGGRGFDRGGQNNRLEGGGGRGGRGGQGDLGDKPKKYQSKTPAIKDFVIEYGKPEHAAQLVKNKKEIIAYIRQEGKKEAVLIATALEQGVKPTITVPPRQASIKNPDNMGRVPPDMIDDEAELLIWQDQCVPTLRKKLEQLEDWEAIFATKDPIRLFAKITNILQGHSMGNSKFSEVQDALYEDLIQQGCDLVLAFPGFVEEEANRIADILGRPDDEHPHPDDIAAALTANFSAPDYRTRAPRDQNEARPRLVPEEGVNFAQDGDGDGAGGDTYGAATGVQLYIDASTAREADEPQTEPATSPLPHSAGVKPPTTDRMICCACGSTAHNLDTCPEVSDEVLAEILLQLDEVSPEGTGTGMLQKEVGKAKKSRRHC</sequence>